<organism evidence="2 3">
    <name type="scientific">Syntrophotalea carbinolica (strain DSM 2380 / NBRC 103641 / GraBd1)</name>
    <name type="common">Pelobacter carbinolicus</name>
    <dbReference type="NCBI Taxonomy" id="338963"/>
    <lineage>
        <taxon>Bacteria</taxon>
        <taxon>Pseudomonadati</taxon>
        <taxon>Thermodesulfobacteriota</taxon>
        <taxon>Desulfuromonadia</taxon>
        <taxon>Desulfuromonadales</taxon>
        <taxon>Syntrophotaleaceae</taxon>
        <taxon>Syntrophotalea</taxon>
    </lineage>
</organism>
<keyword evidence="1" id="KW-0472">Membrane</keyword>
<dbReference type="HOGENOM" id="CLU_1480121_0_0_7"/>
<keyword evidence="1" id="KW-0812">Transmembrane</keyword>
<name>Q3A7J4_SYNC1</name>
<keyword evidence="1" id="KW-1133">Transmembrane helix</keyword>
<reference evidence="3" key="1">
    <citation type="submission" date="2005-10" db="EMBL/GenBank/DDBJ databases">
        <title>Complete sequence of Pelobacter carbinolicus DSM 2380.</title>
        <authorList>
            <person name="Copeland A."/>
            <person name="Lucas S."/>
            <person name="Lapidus A."/>
            <person name="Barry K."/>
            <person name="Detter J.C."/>
            <person name="Glavina T."/>
            <person name="Hammon N."/>
            <person name="Israni S."/>
            <person name="Pitluck S."/>
            <person name="Chertkov O."/>
            <person name="Schmutz J."/>
            <person name="Larimer F."/>
            <person name="Land M."/>
            <person name="Kyrpides N."/>
            <person name="Ivanova N."/>
            <person name="Richardson P."/>
        </authorList>
    </citation>
    <scope>NUCLEOTIDE SEQUENCE [LARGE SCALE GENOMIC DNA]</scope>
    <source>
        <strain evidence="3">DSM 2380 / NBRC 103641 / GraBd1</strain>
    </source>
</reference>
<reference evidence="2 3" key="2">
    <citation type="journal article" date="2012" name="BMC Genomics">
        <title>The genome of Pelobacter carbinolicus reveals surprising metabolic capabilities and physiological features.</title>
        <authorList>
            <person name="Aklujkar M."/>
            <person name="Haveman S.A."/>
            <person name="Didonato R.Jr."/>
            <person name="Chertkov O."/>
            <person name="Han C.S."/>
            <person name="Land M.L."/>
            <person name="Brown P."/>
            <person name="Lovley D.R."/>
        </authorList>
    </citation>
    <scope>NUCLEOTIDE SEQUENCE [LARGE SCALE GENOMIC DNA]</scope>
    <source>
        <strain evidence="3">DSM 2380 / NBRC 103641 / GraBd1</strain>
    </source>
</reference>
<evidence type="ECO:0000313" key="3">
    <source>
        <dbReference type="Proteomes" id="UP000002534"/>
    </source>
</evidence>
<proteinExistence type="predicted"/>
<evidence type="ECO:0000313" key="2">
    <source>
        <dbReference type="EMBL" id="ABA87650.1"/>
    </source>
</evidence>
<dbReference type="RefSeq" id="WP_011340072.1">
    <property type="nucleotide sequence ID" value="NC_007498.2"/>
</dbReference>
<dbReference type="AlphaFoldDB" id="Q3A7J4"/>
<dbReference type="OrthoDB" id="5387186at2"/>
<feature type="transmembrane region" description="Helical" evidence="1">
    <location>
        <begin position="17"/>
        <end position="35"/>
    </location>
</feature>
<sequence>MHKPKAPLYHKRWTLRLFEWGVLTCVILVLMGAFLRKVRYLQAEAERLTVQGSIDNMRAAVLLASVLHADSENIRSEARPGGNPVRLLQAETGLELDGYLGELDSADSAEVAAGKWYFDRKQAVLVYRLRSVEGFESPLSGPARIRLCLNNAGANGTMGTSLILEPCEAFTWGPLN</sequence>
<accession>Q3A7J4</accession>
<evidence type="ECO:0000256" key="1">
    <source>
        <dbReference type="SAM" id="Phobius"/>
    </source>
</evidence>
<dbReference type="Proteomes" id="UP000002534">
    <property type="component" value="Chromosome"/>
</dbReference>
<gene>
    <name evidence="2" type="primary">mshB</name>
    <name evidence="2" type="ordered locus">Pcar_0390</name>
</gene>
<protein>
    <submittedName>
        <fullName evidence="2">Type IV pilus minor pilin MshB, putative</fullName>
    </submittedName>
</protein>
<dbReference type="EMBL" id="CP000142">
    <property type="protein sequence ID" value="ABA87650.1"/>
    <property type="molecule type" value="Genomic_DNA"/>
</dbReference>
<dbReference type="eggNOG" id="COG2165">
    <property type="taxonomic scope" value="Bacteria"/>
</dbReference>
<dbReference type="KEGG" id="pca:Pcar_0390"/>
<dbReference type="STRING" id="338963.Pcar_0390"/>
<keyword evidence="3" id="KW-1185">Reference proteome</keyword>